<protein>
    <submittedName>
        <fullName evidence="7">Polysaccharide biosynthesis protein</fullName>
    </submittedName>
</protein>
<evidence type="ECO:0000256" key="4">
    <source>
        <dbReference type="ARBA" id="ARBA00022989"/>
    </source>
</evidence>
<sequence>MLQDKPLTLRSNFSWTFAGNIVYVGCQWGMLVVLAKIGGPEMVGKFILGTAITAPVIEFANLQLRTVQATDADRQYIFDDYLGVRIISTGVALIFISVITFLIGYPWETTLVILLVGLAKALESISDIFYGLLQQHERMDRIATSMMIKGCLSLLLLGAGVYFSGSVLGGVVGLVIAWSLVLLAYDVRSGSLMLCSNLETQLNTALGKLRLAILIPSRWHWKSLRKLVRLALPLGFANMLITLNTNIPRYAVVGLLGVREVGVFAGIAYIMVAGKIVVRALGQSASPKLGKYYVAYNIKAFRKLIFQLAIVGILLGSVGVIIALFAGENILTLLYKPEYGQEADLFVLLMFAGAIDYVSSFLNYGMTAARALWIQIPLFTLTTIVLCFACLWLIPIFGTKGAAFALIVAAIIKVIFSSAVIANAIYKLHKSKTCV</sequence>
<dbReference type="RefSeq" id="WP_027842734.1">
    <property type="nucleotide sequence ID" value="NZ_LMTZ01000135.1"/>
</dbReference>
<evidence type="ECO:0000256" key="3">
    <source>
        <dbReference type="ARBA" id="ARBA00022692"/>
    </source>
</evidence>
<accession>A0A0V7ZGB4</accession>
<comment type="subcellular location">
    <subcellularLocation>
        <location evidence="1">Cell membrane</location>
        <topology evidence="1">Multi-pass membrane protein</topology>
    </subcellularLocation>
</comment>
<dbReference type="Proteomes" id="UP000053372">
    <property type="component" value="Unassembled WGS sequence"/>
</dbReference>
<keyword evidence="8" id="KW-1185">Reference proteome</keyword>
<organism evidence="7 8">
    <name type="scientific">Mastigocoleus testarum BC008</name>
    <dbReference type="NCBI Taxonomy" id="371196"/>
    <lineage>
        <taxon>Bacteria</taxon>
        <taxon>Bacillati</taxon>
        <taxon>Cyanobacteriota</taxon>
        <taxon>Cyanophyceae</taxon>
        <taxon>Nostocales</taxon>
        <taxon>Hapalosiphonaceae</taxon>
        <taxon>Mastigocoleus</taxon>
    </lineage>
</organism>
<reference evidence="7 8" key="1">
    <citation type="journal article" date="2015" name="Genome Announc.">
        <title>Draft Genome of the Euendolithic (true boring) Cyanobacterium Mastigocoleus testarum strain BC008.</title>
        <authorList>
            <person name="Guida B.S."/>
            <person name="Garcia-Pichel F."/>
        </authorList>
    </citation>
    <scope>NUCLEOTIDE SEQUENCE [LARGE SCALE GENOMIC DNA]</scope>
    <source>
        <strain evidence="7 8">BC008</strain>
    </source>
</reference>
<comment type="caution">
    <text evidence="7">The sequence shown here is derived from an EMBL/GenBank/DDBJ whole genome shotgun (WGS) entry which is preliminary data.</text>
</comment>
<keyword evidence="2" id="KW-1003">Cell membrane</keyword>
<feature type="transmembrane region" description="Helical" evidence="6">
    <location>
        <begin position="82"/>
        <end position="105"/>
    </location>
</feature>
<keyword evidence="3 6" id="KW-0812">Transmembrane</keyword>
<name>A0A0V7ZGB4_9CYAN</name>
<feature type="transmembrane region" description="Helical" evidence="6">
    <location>
        <begin position="12"/>
        <end position="37"/>
    </location>
</feature>
<feature type="transmembrane region" description="Helical" evidence="6">
    <location>
        <begin position="303"/>
        <end position="325"/>
    </location>
</feature>
<feature type="transmembrane region" description="Helical" evidence="6">
    <location>
        <begin position="263"/>
        <end position="282"/>
    </location>
</feature>
<dbReference type="GO" id="GO:0005886">
    <property type="term" value="C:plasma membrane"/>
    <property type="evidence" value="ECO:0007669"/>
    <property type="project" value="UniProtKB-SubCell"/>
</dbReference>
<evidence type="ECO:0000256" key="6">
    <source>
        <dbReference type="SAM" id="Phobius"/>
    </source>
</evidence>
<dbReference type="OrthoDB" id="3246647at2"/>
<dbReference type="PANTHER" id="PTHR30250:SF11">
    <property type="entry name" value="O-ANTIGEN TRANSPORTER-RELATED"/>
    <property type="match status" value="1"/>
</dbReference>
<dbReference type="EMBL" id="LMTZ01000135">
    <property type="protein sequence ID" value="KST63636.1"/>
    <property type="molecule type" value="Genomic_DNA"/>
</dbReference>
<evidence type="ECO:0000256" key="2">
    <source>
        <dbReference type="ARBA" id="ARBA00022475"/>
    </source>
</evidence>
<feature type="transmembrane region" description="Helical" evidence="6">
    <location>
        <begin position="403"/>
        <end position="426"/>
    </location>
</feature>
<dbReference type="InterPro" id="IPR050833">
    <property type="entry name" value="Poly_Biosynth_Transport"/>
</dbReference>
<evidence type="ECO:0000256" key="5">
    <source>
        <dbReference type="ARBA" id="ARBA00023136"/>
    </source>
</evidence>
<proteinExistence type="predicted"/>
<feature type="transmembrane region" description="Helical" evidence="6">
    <location>
        <begin position="345"/>
        <end position="364"/>
    </location>
</feature>
<gene>
    <name evidence="7" type="ORF">BC008_14340</name>
</gene>
<keyword evidence="4 6" id="KW-1133">Transmembrane helix</keyword>
<feature type="transmembrane region" description="Helical" evidence="6">
    <location>
        <begin position="111"/>
        <end position="130"/>
    </location>
</feature>
<feature type="transmembrane region" description="Helical" evidence="6">
    <location>
        <begin position="43"/>
        <end position="62"/>
    </location>
</feature>
<evidence type="ECO:0000313" key="8">
    <source>
        <dbReference type="Proteomes" id="UP000053372"/>
    </source>
</evidence>
<evidence type="ECO:0000313" key="7">
    <source>
        <dbReference type="EMBL" id="KST63636.1"/>
    </source>
</evidence>
<dbReference type="PANTHER" id="PTHR30250">
    <property type="entry name" value="PST FAMILY PREDICTED COLANIC ACID TRANSPORTER"/>
    <property type="match status" value="1"/>
</dbReference>
<evidence type="ECO:0000256" key="1">
    <source>
        <dbReference type="ARBA" id="ARBA00004651"/>
    </source>
</evidence>
<keyword evidence="5 6" id="KW-0472">Membrane</keyword>
<dbReference type="AlphaFoldDB" id="A0A0V7ZGB4"/>
<feature type="transmembrane region" description="Helical" evidence="6">
    <location>
        <begin position="376"/>
        <end position="397"/>
    </location>
</feature>